<dbReference type="Pfam" id="PF17667">
    <property type="entry name" value="Pkinase_fungal"/>
    <property type="match status" value="1"/>
</dbReference>
<gene>
    <name evidence="3" type="ORF">B0T26DRAFT_812360</name>
</gene>
<proteinExistence type="predicted"/>
<dbReference type="Proteomes" id="UP001172101">
    <property type="component" value="Unassembled WGS sequence"/>
</dbReference>
<protein>
    <recommendedName>
        <fullName evidence="2">Fungal-type protein kinase domain-containing protein</fullName>
    </recommendedName>
</protein>
<reference evidence="3" key="1">
    <citation type="submission" date="2023-06" db="EMBL/GenBank/DDBJ databases">
        <title>Genome-scale phylogeny and comparative genomics of the fungal order Sordariales.</title>
        <authorList>
            <consortium name="Lawrence Berkeley National Laboratory"/>
            <person name="Hensen N."/>
            <person name="Bonometti L."/>
            <person name="Westerberg I."/>
            <person name="Brannstrom I.O."/>
            <person name="Guillou S."/>
            <person name="Cros-Aarteil S."/>
            <person name="Calhoun S."/>
            <person name="Haridas S."/>
            <person name="Kuo A."/>
            <person name="Mondo S."/>
            <person name="Pangilinan J."/>
            <person name="Riley R."/>
            <person name="LaButti K."/>
            <person name="Andreopoulos B."/>
            <person name="Lipzen A."/>
            <person name="Chen C."/>
            <person name="Yanf M."/>
            <person name="Daum C."/>
            <person name="Ng V."/>
            <person name="Clum A."/>
            <person name="Steindorff A."/>
            <person name="Ohm R."/>
            <person name="Martin F."/>
            <person name="Silar P."/>
            <person name="Natvig D."/>
            <person name="Lalanne C."/>
            <person name="Gautier V."/>
            <person name="Ament-velasquez S.L."/>
            <person name="Kruys A."/>
            <person name="Hutchinson M.I."/>
            <person name="Powell A.J."/>
            <person name="Barry K."/>
            <person name="Miller A.N."/>
            <person name="Grigoriev I.V."/>
            <person name="Debuchy R."/>
            <person name="Gladieux P."/>
            <person name="Thoren M.H."/>
            <person name="Johannesson H."/>
        </authorList>
    </citation>
    <scope>NUCLEOTIDE SEQUENCE</scope>
    <source>
        <strain evidence="3">SMH2392-1A</strain>
    </source>
</reference>
<dbReference type="EMBL" id="JAUIRO010000004">
    <property type="protein sequence ID" value="KAK0717641.1"/>
    <property type="molecule type" value="Genomic_DNA"/>
</dbReference>
<dbReference type="GeneID" id="85330578"/>
<keyword evidence="4" id="KW-1185">Reference proteome</keyword>
<dbReference type="AlphaFoldDB" id="A0AA40AKQ4"/>
<feature type="domain" description="Fungal-type protein kinase" evidence="2">
    <location>
        <begin position="59"/>
        <end position="345"/>
    </location>
</feature>
<accession>A0AA40AKQ4</accession>
<evidence type="ECO:0000313" key="3">
    <source>
        <dbReference type="EMBL" id="KAK0717641.1"/>
    </source>
</evidence>
<dbReference type="InterPro" id="IPR040976">
    <property type="entry name" value="Pkinase_fungal"/>
</dbReference>
<evidence type="ECO:0000313" key="4">
    <source>
        <dbReference type="Proteomes" id="UP001172101"/>
    </source>
</evidence>
<dbReference type="PANTHER" id="PTHR38248:SF2">
    <property type="entry name" value="FUNK1 11"/>
    <property type="match status" value="1"/>
</dbReference>
<sequence>MAQPQPQPQPQIIIRENPIGKGLDAFRALFKALCAVEDVGDGLEKALDQLGPKDVRDLHFDVNKDGLRFVYTILGFLYMDEEQLGFDPTIITTAGERYTEITRDGQTERLIIDELMQPHRAGDPQTLLVTKDSWQYSERQEGQLLDEATRRGVVNVARYYRHETVHVRRKEDDVRHNVRGGLDVTTAEMIRLPRRSAMSPLTSAAGVSETRLKGVRNRSSSLEAARLPPSKRSRSESSATAEEGVSANRIHRRVILRDYGRPIFTASSRESLLGALEACITGHESLHDAVNEDEDNVSWPAFLIGLDLGTKEARLKASGVKGNTGTRAFMAIDVLRVVLLVLFWICIHYKGPGRGRVIPEFDKWNYIDMATLAYIKQGQVSDERDFTRLAQENFTPFYRPLTPWVNRLRRVVFPNGYRHQIEDAGLHLHMREVLQAARETEAIIEGGAVAE</sequence>
<evidence type="ECO:0000259" key="2">
    <source>
        <dbReference type="Pfam" id="PF17667"/>
    </source>
</evidence>
<evidence type="ECO:0000256" key="1">
    <source>
        <dbReference type="SAM" id="MobiDB-lite"/>
    </source>
</evidence>
<organism evidence="3 4">
    <name type="scientific">Lasiosphaeria miniovina</name>
    <dbReference type="NCBI Taxonomy" id="1954250"/>
    <lineage>
        <taxon>Eukaryota</taxon>
        <taxon>Fungi</taxon>
        <taxon>Dikarya</taxon>
        <taxon>Ascomycota</taxon>
        <taxon>Pezizomycotina</taxon>
        <taxon>Sordariomycetes</taxon>
        <taxon>Sordariomycetidae</taxon>
        <taxon>Sordariales</taxon>
        <taxon>Lasiosphaeriaceae</taxon>
        <taxon>Lasiosphaeria</taxon>
    </lineage>
</organism>
<dbReference type="PANTHER" id="PTHR38248">
    <property type="entry name" value="FUNK1 6"/>
    <property type="match status" value="1"/>
</dbReference>
<feature type="region of interest" description="Disordered" evidence="1">
    <location>
        <begin position="195"/>
        <end position="244"/>
    </location>
</feature>
<dbReference type="RefSeq" id="XP_060296434.1">
    <property type="nucleotide sequence ID" value="XM_060447308.1"/>
</dbReference>
<name>A0AA40AKQ4_9PEZI</name>
<comment type="caution">
    <text evidence="3">The sequence shown here is derived from an EMBL/GenBank/DDBJ whole genome shotgun (WGS) entry which is preliminary data.</text>
</comment>